<dbReference type="GeneID" id="3664276"/>
<reference evidence="1 2" key="1">
    <citation type="journal article" date="2005" name="Science">
        <title>Comparative genomics of trypanosomatid parasitic protozoa.</title>
        <authorList>
            <person name="El-Sayed N.M."/>
            <person name="Myler P.J."/>
            <person name="Blandin G."/>
            <person name="Berriman M."/>
            <person name="Crabtree J."/>
            <person name="Aggarwal G."/>
            <person name="Caler E."/>
            <person name="Renauld H."/>
            <person name="Worthey E.A."/>
            <person name="Hertz-Fowler C."/>
            <person name="Ghedin E."/>
            <person name="Peacock C."/>
            <person name="Bartholomeu D.C."/>
            <person name="Haas B.J."/>
            <person name="Tran A.N."/>
            <person name="Wortman J.R."/>
            <person name="Alsmark U.C."/>
            <person name="Angiuoli S."/>
            <person name="Anupama A."/>
            <person name="Badger J."/>
            <person name="Bringaud F."/>
            <person name="Cadag E."/>
            <person name="Carlton J.M."/>
            <person name="Cerqueira G.C."/>
            <person name="Creasy T."/>
            <person name="Delcher A.L."/>
            <person name="Djikeng A."/>
            <person name="Embley T.M."/>
            <person name="Hauser C."/>
            <person name="Ivens A.C."/>
            <person name="Kummerfeld S.K."/>
            <person name="Pereira-Leal J.B."/>
            <person name="Nilsson D."/>
            <person name="Peterson J."/>
            <person name="Salzberg S.L."/>
            <person name="Shallom J."/>
            <person name="Silva J.C."/>
            <person name="Sundaram J."/>
            <person name="Westenberger S."/>
            <person name="White O."/>
            <person name="Melville S.E."/>
            <person name="Donelson J.E."/>
            <person name="Andersson B."/>
            <person name="Stuart K.D."/>
            <person name="Hall N."/>
        </authorList>
    </citation>
    <scope>NUCLEOTIDE SEQUENCE [LARGE SCALE GENOMIC DNA]</scope>
    <source>
        <strain evidence="1 2">927/4 GUTat10.1</strain>
    </source>
</reference>
<dbReference type="GO" id="GO:0005771">
    <property type="term" value="C:multivesicular body"/>
    <property type="evidence" value="ECO:0000318"/>
    <property type="project" value="GO_Central"/>
</dbReference>
<dbReference type="eggNOG" id="KOG3232">
    <property type="taxonomic scope" value="Eukaryota"/>
</dbReference>
<dbReference type="PANTHER" id="PTHR10476">
    <property type="entry name" value="CHARGED MULTIVESICULAR BODY PROTEIN"/>
    <property type="match status" value="1"/>
</dbReference>
<dbReference type="GO" id="GO:0045324">
    <property type="term" value="P:late endosome to vacuole transport"/>
    <property type="evidence" value="ECO:0000318"/>
    <property type="project" value="GO_Central"/>
</dbReference>
<dbReference type="Proteomes" id="UP000008524">
    <property type="component" value="Chromosome 11"/>
</dbReference>
<reference evidence="1 2" key="2">
    <citation type="journal article" date="2005" name="Science">
        <title>The genome of the African trypanosome Trypanosoma brucei.</title>
        <authorList>
            <person name="Berriman M."/>
            <person name="Ghedin E."/>
            <person name="Hertz-Fowler C."/>
            <person name="Blandin G."/>
            <person name="Renauld H."/>
            <person name="Bartholomeu D.C."/>
            <person name="Lennard N.J."/>
            <person name="Caler E."/>
            <person name="Hamlin N.E."/>
            <person name="Haas B."/>
            <person name="Bohme U."/>
            <person name="Hannick L."/>
            <person name="Aslett M.A."/>
            <person name="Shallom J."/>
            <person name="Marcello L."/>
            <person name="Hou L."/>
            <person name="Wickstead B."/>
            <person name="Alsmark U.C."/>
            <person name="Arrowsmith C."/>
            <person name="Atkin R.J."/>
            <person name="Barron A.J."/>
            <person name="Bringaud F."/>
            <person name="Brooks K."/>
            <person name="Carrington M."/>
            <person name="Cherevach I."/>
            <person name="Chillingworth T.J."/>
            <person name="Churcher C."/>
            <person name="Clark L.N."/>
            <person name="Corton C.H."/>
            <person name="Cronin A."/>
            <person name="Davies R.M."/>
            <person name="Doggett J."/>
            <person name="Djikeng A."/>
            <person name="Feldblyum T."/>
            <person name="Field M.C."/>
            <person name="Fraser A."/>
            <person name="Goodhead I."/>
            <person name="Hance Z."/>
            <person name="Harper D."/>
            <person name="Harris B.R."/>
            <person name="Hauser H."/>
            <person name="Hostetler J."/>
            <person name="Ivens A."/>
            <person name="Jagels K."/>
            <person name="Johnson D."/>
            <person name="Johnson J."/>
            <person name="Jones K."/>
            <person name="Kerhornou A.X."/>
            <person name="Koo H."/>
            <person name="Larke N."/>
            <person name="Landfear S."/>
            <person name="Larkin C."/>
            <person name="Leech V."/>
            <person name="Line A."/>
            <person name="Lord A."/>
            <person name="Macleod A."/>
            <person name="Mooney P.J."/>
            <person name="Moule S."/>
            <person name="Martin D.M."/>
            <person name="Morgan G.W."/>
            <person name="Mungall K."/>
            <person name="Norbertczak H."/>
            <person name="Ormond D."/>
            <person name="Pai G."/>
            <person name="Peacock C.S."/>
            <person name="Peterson J."/>
            <person name="Quail M.A."/>
            <person name="Rabbinowitsch E."/>
            <person name="Rajandream M.A."/>
            <person name="Reitter C."/>
            <person name="Salzberg S.L."/>
            <person name="Sanders M."/>
            <person name="Schobel S."/>
            <person name="Sharp S."/>
            <person name="Simmonds M."/>
            <person name="Simpson A.J."/>
            <person name="Tallon L."/>
            <person name="Turner C.M."/>
            <person name="Tait A."/>
            <person name="Tivey A.R."/>
            <person name="Van Aken S."/>
            <person name="Walker D."/>
            <person name="Wanless D."/>
            <person name="Wang S."/>
            <person name="White B."/>
            <person name="White O."/>
            <person name="Whitehead S."/>
            <person name="Woodward J."/>
            <person name="Wortman J."/>
            <person name="Adams M.D."/>
            <person name="Embley T.M."/>
            <person name="Gull K."/>
            <person name="Ullu E."/>
            <person name="Barry J.D."/>
            <person name="Fairlamb A.H."/>
            <person name="Opperdoes F."/>
            <person name="Barrell B.G."/>
            <person name="Donelson J.E."/>
            <person name="Hall N."/>
            <person name="Fraser C.M."/>
            <person name="Melville S.E."/>
            <person name="El-Sayed N.M."/>
        </authorList>
    </citation>
    <scope>NUCLEOTIDE SEQUENCE [LARGE SCALE GENOMIC DNA]</scope>
    <source>
        <strain evidence="1 2">927/4 GUTat10.1</strain>
    </source>
</reference>
<dbReference type="InParanoid" id="Q386K3"/>
<dbReference type="EMBL" id="CH464491">
    <property type="protein sequence ID" value="EAN79278.1"/>
    <property type="molecule type" value="Genomic_DNA"/>
</dbReference>
<keyword evidence="2" id="KW-1185">Reference proteome</keyword>
<dbReference type="GO" id="GO:0000815">
    <property type="term" value="C:ESCRT III complex"/>
    <property type="evidence" value="ECO:0000318"/>
    <property type="project" value="GO_Central"/>
</dbReference>
<protein>
    <submittedName>
        <fullName evidence="1">Vesicular protein trafficking mediator, putative</fullName>
    </submittedName>
</protein>
<dbReference type="GO" id="GO:0016192">
    <property type="term" value="P:vesicle-mediated transport"/>
    <property type="evidence" value="ECO:0000255"/>
    <property type="project" value="GeneDB"/>
</dbReference>
<dbReference type="Pfam" id="PF03357">
    <property type="entry name" value="Snf7"/>
    <property type="match status" value="1"/>
</dbReference>
<dbReference type="GO" id="GO:0005737">
    <property type="term" value="C:cytoplasm"/>
    <property type="evidence" value="ECO:0006056"/>
    <property type="project" value="Others"/>
</dbReference>
<dbReference type="GO" id="GO:0032509">
    <property type="term" value="P:endosome transport via multivesicular body sorting pathway"/>
    <property type="evidence" value="ECO:0000318"/>
    <property type="project" value="GO_Central"/>
</dbReference>
<dbReference type="AlphaFoldDB" id="Q386K3"/>
<organism evidence="1 2">
    <name type="scientific">Trypanosoma brucei brucei (strain 927/4 GUTat10.1)</name>
    <dbReference type="NCBI Taxonomy" id="185431"/>
    <lineage>
        <taxon>Eukaryota</taxon>
        <taxon>Discoba</taxon>
        <taxon>Euglenozoa</taxon>
        <taxon>Kinetoplastea</taxon>
        <taxon>Metakinetoplastina</taxon>
        <taxon>Trypanosomatida</taxon>
        <taxon>Trypanosomatidae</taxon>
        <taxon>Trypanosoma</taxon>
    </lineage>
</organism>
<dbReference type="KEGG" id="tbr:Tb11.02.0580"/>
<dbReference type="PaxDb" id="5691-EAN79278"/>
<dbReference type="RefSeq" id="XP_828390.1">
    <property type="nucleotide sequence ID" value="XM_823297.1"/>
</dbReference>
<gene>
    <name evidence="1" type="ORF">Tb11.02.0580</name>
</gene>
<proteinExistence type="predicted"/>
<accession>Q386K3</accession>
<dbReference type="InterPro" id="IPR005024">
    <property type="entry name" value="Snf7_fam"/>
</dbReference>
<dbReference type="GO" id="GO:0015031">
    <property type="term" value="P:protein transport"/>
    <property type="evidence" value="ECO:0000318"/>
    <property type="project" value="GO_Central"/>
</dbReference>
<dbReference type="OrthoDB" id="10266568at2759"/>
<dbReference type="Gene3D" id="6.10.140.1230">
    <property type="match status" value="1"/>
</dbReference>
<dbReference type="STRING" id="185431.Q386K3"/>
<evidence type="ECO:0000313" key="1">
    <source>
        <dbReference type="EMBL" id="EAN79278.1"/>
    </source>
</evidence>
<sequence length="248" mass="27354">MKLFCVGHRKVPIRVSPFDHPICVGCSSTLSFSSVLRKREYWNDMSTTNPLDVVLNMRLAVKELTNSAAASDKASEREKIKAKKALNKDNIEAARVYAENAIRKKDEGTSYLRLASRVDAAAERIQSAMQMHAMTRSLEKAICGISKVLHSLDPVQITTAMDAFERHVDTVAVNANAMDGTFERSRASAVPAAEVESFLEQITPDNEIDISEQIAVATNYLKKRPAATEVGDDVGITERMQRISIGAR</sequence>
<evidence type="ECO:0000313" key="2">
    <source>
        <dbReference type="Proteomes" id="UP000008524"/>
    </source>
</evidence>
<name>Q386K3_TRYB2</name>